<dbReference type="RefSeq" id="WP_022609310.1">
    <property type="nucleotide sequence ID" value="NZ_ASSJ01000085.1"/>
</dbReference>
<dbReference type="Proteomes" id="UP000016960">
    <property type="component" value="Unassembled WGS sequence"/>
</dbReference>
<dbReference type="InParanoid" id="U5D5C9"/>
<feature type="transmembrane region" description="Helical" evidence="2">
    <location>
        <begin position="65"/>
        <end position="85"/>
    </location>
</feature>
<dbReference type="PANTHER" id="PTHR12969:SF7">
    <property type="entry name" value="INTRAFLAGELLAR TRANSPORT PROTEIN 52 HOMOLOG"/>
    <property type="match status" value="1"/>
</dbReference>
<dbReference type="AlphaFoldDB" id="U5D5C9"/>
<evidence type="ECO:0000256" key="2">
    <source>
        <dbReference type="SAM" id="Phobius"/>
    </source>
</evidence>
<dbReference type="EMBL" id="ASSJ01000085">
    <property type="protein sequence ID" value="ERN39888.1"/>
    <property type="molecule type" value="Genomic_DNA"/>
</dbReference>
<dbReference type="Pfam" id="PF23357">
    <property type="entry name" value="DUF7088"/>
    <property type="match status" value="1"/>
</dbReference>
<protein>
    <submittedName>
        <fullName evidence="5">ABC-type uncharacterized transport system involved in gliding motility, auxiliary component</fullName>
    </submittedName>
</protein>
<dbReference type="PATRIC" id="fig|582515.4.peg.4136"/>
<sequence length="588" mass="62441">MLFKYARYLPFVGTAACAAGTVAGFISGSWTPGPVLAIACGTLLIVAGTIAIGRMGWGRSLQAGTNAAIATVSILAILGALNFFAVRFGPRLDLTETQLFTLSPQTQQLVENLDKPLKVWVFARSATESTEELLDNYARLSEEFSYEVADPERRAGLARRFEVRADGEVYLERGDTRPLVQTLGPSEPLSEARLTGAIAKIQRDSTPLVFFLQGHGEANFSADEGGLAQAIAALEERGFAVEELSLAVKSAVPEDADAVVVAGPLRMLFPGEVQALQSYLDGGGSVMVMLDPQTEAGLEDLLEEWGVRFDDRLVVDVSGNGSVVGLGPETPLVFDYGEHPIVEAFGNDISIYPIARPVEAEAVLDSGIQASPLLFTGEQTWAESDPTSLSLSFDPEQDARGPLVLGYALSKAASPPAIAPSLSEDRDANDLGEDASDPTGEVLTEEKSTETETQDSTVPETVDPDAGGTESAESPASANGGKLPTPAVPAEENESRSPSGEARLVAIGNSTFATNDWFQQQLNGDVFLNSIEWLTNAGDQPLSIRPPEQTDRRIELSPARAQAIGWLALLLMPLLGIAGAVSAWLLRQ</sequence>
<feature type="transmembrane region" description="Helical" evidence="2">
    <location>
        <begin position="563"/>
        <end position="586"/>
    </location>
</feature>
<organism evidence="5 6">
    <name type="scientific">Rubidibacter lacunae KORDI 51-2</name>
    <dbReference type="NCBI Taxonomy" id="582515"/>
    <lineage>
        <taxon>Bacteria</taxon>
        <taxon>Bacillati</taxon>
        <taxon>Cyanobacteriota</taxon>
        <taxon>Cyanophyceae</taxon>
        <taxon>Oscillatoriophycideae</taxon>
        <taxon>Chroococcales</taxon>
        <taxon>Aphanothecaceae</taxon>
        <taxon>Rubidibacter</taxon>
    </lineage>
</organism>
<dbReference type="PANTHER" id="PTHR12969">
    <property type="entry name" value="NGD5/OSM-6/IFT52"/>
    <property type="match status" value="1"/>
</dbReference>
<reference evidence="5 6" key="1">
    <citation type="submission" date="2013-05" db="EMBL/GenBank/DDBJ databases">
        <title>Draft genome sequence of Rubidibacter lacunae KORDI 51-2.</title>
        <authorList>
            <person name="Choi D.H."/>
            <person name="Noh J.H."/>
            <person name="Kwon K.-K."/>
            <person name="Lee J.-H."/>
            <person name="Ryu J.-Y."/>
        </authorList>
    </citation>
    <scope>NUCLEOTIDE SEQUENCE [LARGE SCALE GENOMIC DNA]</scope>
    <source>
        <strain evidence="5 6">KORDI 51-2</strain>
    </source>
</reference>
<evidence type="ECO:0000313" key="5">
    <source>
        <dbReference type="EMBL" id="ERN39888.1"/>
    </source>
</evidence>
<evidence type="ECO:0000313" key="6">
    <source>
        <dbReference type="Proteomes" id="UP000016960"/>
    </source>
</evidence>
<keyword evidence="2" id="KW-0472">Membrane</keyword>
<dbReference type="InterPro" id="IPR055396">
    <property type="entry name" value="DUF7088"/>
</dbReference>
<proteinExistence type="predicted"/>
<dbReference type="OrthoDB" id="501439at2"/>
<name>U5D5C9_9CHRO</name>
<dbReference type="InterPro" id="IPR019196">
    <property type="entry name" value="ABC_transp_unknown"/>
</dbReference>
<keyword evidence="6" id="KW-1185">Reference proteome</keyword>
<dbReference type="STRING" id="582515.KR51_00036710"/>
<evidence type="ECO:0000259" key="4">
    <source>
        <dbReference type="Pfam" id="PF23357"/>
    </source>
</evidence>
<feature type="region of interest" description="Disordered" evidence="1">
    <location>
        <begin position="414"/>
        <end position="500"/>
    </location>
</feature>
<dbReference type="Pfam" id="PF09822">
    <property type="entry name" value="ABC_transp_aux"/>
    <property type="match status" value="1"/>
</dbReference>
<keyword evidence="2" id="KW-0812">Transmembrane</keyword>
<accession>U5D5C9</accession>
<feature type="transmembrane region" description="Helical" evidence="2">
    <location>
        <begin position="34"/>
        <end position="53"/>
    </location>
</feature>
<gene>
    <name evidence="5" type="ORF">KR51_00036710</name>
</gene>
<feature type="domain" description="ABC-type uncharacterised transport system" evidence="3">
    <location>
        <begin position="207"/>
        <end position="414"/>
    </location>
</feature>
<dbReference type="SUPFAM" id="SSF52317">
    <property type="entry name" value="Class I glutamine amidotransferase-like"/>
    <property type="match status" value="1"/>
</dbReference>
<dbReference type="InterPro" id="IPR039975">
    <property type="entry name" value="IFT52"/>
</dbReference>
<feature type="domain" description="DUF7088" evidence="4">
    <location>
        <begin position="96"/>
        <end position="154"/>
    </location>
</feature>
<dbReference type="eggNOG" id="COG3225">
    <property type="taxonomic scope" value="Bacteria"/>
</dbReference>
<dbReference type="InterPro" id="IPR029062">
    <property type="entry name" value="Class_I_gatase-like"/>
</dbReference>
<keyword evidence="2" id="KW-1133">Transmembrane helix</keyword>
<evidence type="ECO:0000259" key="3">
    <source>
        <dbReference type="Pfam" id="PF09822"/>
    </source>
</evidence>
<comment type="caution">
    <text evidence="5">The sequence shown here is derived from an EMBL/GenBank/DDBJ whole genome shotgun (WGS) entry which is preliminary data.</text>
</comment>
<evidence type="ECO:0000256" key="1">
    <source>
        <dbReference type="SAM" id="MobiDB-lite"/>
    </source>
</evidence>